<comment type="caution">
    <text evidence="14">The sequence shown here is derived from an EMBL/GenBank/DDBJ whole genome shotgun (WGS) entry which is preliminary data.</text>
</comment>
<dbReference type="GO" id="GO:0009909">
    <property type="term" value="P:regulation of flower development"/>
    <property type="evidence" value="ECO:0007669"/>
    <property type="project" value="UniProtKB-ARBA"/>
</dbReference>
<feature type="region of interest" description="Disordered" evidence="11">
    <location>
        <begin position="2533"/>
        <end position="2654"/>
    </location>
</feature>
<dbReference type="InterPro" id="IPR001005">
    <property type="entry name" value="SANT/Myb"/>
</dbReference>
<feature type="compositionally biased region" description="Polar residues" evidence="11">
    <location>
        <begin position="2359"/>
        <end position="2374"/>
    </location>
</feature>
<keyword evidence="15" id="KW-1185">Reference proteome</keyword>
<feature type="coiled-coil region" evidence="10">
    <location>
        <begin position="63"/>
        <end position="90"/>
    </location>
</feature>
<dbReference type="Gene3D" id="1.25.40.10">
    <property type="entry name" value="Tetratricopeptide repeat domain"/>
    <property type="match status" value="3"/>
</dbReference>
<proteinExistence type="inferred from homology"/>
<feature type="repeat" description="PPR" evidence="9">
    <location>
        <begin position="187"/>
        <end position="217"/>
    </location>
</feature>
<evidence type="ECO:0000313" key="15">
    <source>
        <dbReference type="Proteomes" id="UP000326939"/>
    </source>
</evidence>
<feature type="repeat" description="PPR" evidence="9">
    <location>
        <begin position="152"/>
        <end position="186"/>
    </location>
</feature>
<feature type="compositionally biased region" description="Polar residues" evidence="11">
    <location>
        <begin position="2339"/>
        <end position="2350"/>
    </location>
</feature>
<dbReference type="Pfam" id="PF13041">
    <property type="entry name" value="PPR_2"/>
    <property type="match status" value="2"/>
</dbReference>
<keyword evidence="6" id="KW-0539">Nucleus</keyword>
<dbReference type="SMART" id="SM00717">
    <property type="entry name" value="SANT"/>
    <property type="match status" value="1"/>
</dbReference>
<dbReference type="InterPro" id="IPR011990">
    <property type="entry name" value="TPR-like_helical_dom_sf"/>
</dbReference>
<evidence type="ECO:0000256" key="3">
    <source>
        <dbReference type="ARBA" id="ARBA00022737"/>
    </source>
</evidence>
<dbReference type="Pfam" id="PF07529">
    <property type="entry name" value="HSA"/>
    <property type="match status" value="1"/>
</dbReference>
<feature type="region of interest" description="Disordered" evidence="11">
    <location>
        <begin position="1582"/>
        <end position="1619"/>
    </location>
</feature>
<evidence type="ECO:0000256" key="11">
    <source>
        <dbReference type="SAM" id="MobiDB-lite"/>
    </source>
</evidence>
<dbReference type="PROSITE" id="PS51375">
    <property type="entry name" value="PPR"/>
    <property type="match status" value="7"/>
</dbReference>
<keyword evidence="10" id="KW-0175">Coiled coil</keyword>
<evidence type="ECO:0000256" key="8">
    <source>
        <dbReference type="ARBA" id="ARBA00062794"/>
    </source>
</evidence>
<feature type="repeat" description="PPR" evidence="9">
    <location>
        <begin position="449"/>
        <end position="483"/>
    </location>
</feature>
<feature type="compositionally biased region" description="Polar residues" evidence="11">
    <location>
        <begin position="2583"/>
        <end position="2622"/>
    </location>
</feature>
<dbReference type="Pfam" id="PF01535">
    <property type="entry name" value="PPR"/>
    <property type="match status" value="2"/>
</dbReference>
<feature type="repeat" description="PPR" evidence="9">
    <location>
        <begin position="223"/>
        <end position="257"/>
    </location>
</feature>
<dbReference type="SMART" id="SM00573">
    <property type="entry name" value="HSA"/>
    <property type="match status" value="1"/>
</dbReference>
<evidence type="ECO:0000313" key="14">
    <source>
        <dbReference type="EMBL" id="KAB5569749.1"/>
    </source>
</evidence>
<comment type="similarity">
    <text evidence="2">Belongs to the EAF1 family.</text>
</comment>
<dbReference type="NCBIfam" id="TIGR00756">
    <property type="entry name" value="PPR"/>
    <property type="match status" value="5"/>
</dbReference>
<dbReference type="Pfam" id="PF13812">
    <property type="entry name" value="PPR_3"/>
    <property type="match status" value="1"/>
</dbReference>
<dbReference type="Gene3D" id="1.10.10.60">
    <property type="entry name" value="Homeodomain-like"/>
    <property type="match status" value="1"/>
</dbReference>
<feature type="repeat" description="PPR" evidence="9">
    <location>
        <begin position="519"/>
        <end position="553"/>
    </location>
</feature>
<accession>A0A5N5NR92</accession>
<dbReference type="PANTHER" id="PTHR46774">
    <property type="entry name" value="CHROMATIN MODIFICATION-RELATED PROTEIN EAF1 A-RELATED"/>
    <property type="match status" value="1"/>
</dbReference>
<gene>
    <name evidence="14" type="ORF">DKX38_003542</name>
</gene>
<evidence type="ECO:0008006" key="16">
    <source>
        <dbReference type="Google" id="ProtNLM"/>
    </source>
</evidence>
<evidence type="ECO:0000256" key="4">
    <source>
        <dbReference type="ARBA" id="ARBA00022853"/>
    </source>
</evidence>
<organism evidence="14 15">
    <name type="scientific">Salix brachista</name>
    <dbReference type="NCBI Taxonomy" id="2182728"/>
    <lineage>
        <taxon>Eukaryota</taxon>
        <taxon>Viridiplantae</taxon>
        <taxon>Streptophyta</taxon>
        <taxon>Embryophyta</taxon>
        <taxon>Tracheophyta</taxon>
        <taxon>Spermatophyta</taxon>
        <taxon>Magnoliopsida</taxon>
        <taxon>eudicotyledons</taxon>
        <taxon>Gunneridae</taxon>
        <taxon>Pentapetalae</taxon>
        <taxon>rosids</taxon>
        <taxon>fabids</taxon>
        <taxon>Malpighiales</taxon>
        <taxon>Salicaceae</taxon>
        <taxon>Saliceae</taxon>
        <taxon>Salix</taxon>
    </lineage>
</organism>
<feature type="region of interest" description="Disordered" evidence="11">
    <location>
        <begin position="1896"/>
        <end position="1920"/>
    </location>
</feature>
<feature type="domain" description="Myb-like" evidence="12">
    <location>
        <begin position="1841"/>
        <end position="1893"/>
    </location>
</feature>
<feature type="region of interest" description="Disordered" evidence="11">
    <location>
        <begin position="1628"/>
        <end position="1647"/>
    </location>
</feature>
<feature type="compositionally biased region" description="Polar residues" evidence="11">
    <location>
        <begin position="1670"/>
        <end position="1683"/>
    </location>
</feature>
<dbReference type="PANTHER" id="PTHR46774:SF3">
    <property type="entry name" value="CHROMATIN MODIFICATION-RELATED PROTEIN EAF1 A-RELATED"/>
    <property type="match status" value="1"/>
</dbReference>
<feature type="compositionally biased region" description="Polar residues" evidence="11">
    <location>
        <begin position="917"/>
        <end position="935"/>
    </location>
</feature>
<feature type="compositionally biased region" description="Basic and acidic residues" evidence="11">
    <location>
        <begin position="1742"/>
        <end position="1760"/>
    </location>
</feature>
<protein>
    <recommendedName>
        <fullName evidence="16">Myb-like domain-containing protein</fullName>
    </recommendedName>
</protein>
<dbReference type="GO" id="GO:0006325">
    <property type="term" value="P:chromatin organization"/>
    <property type="evidence" value="ECO:0007669"/>
    <property type="project" value="UniProtKB-KW"/>
</dbReference>
<feature type="compositionally biased region" description="Polar residues" evidence="11">
    <location>
        <begin position="873"/>
        <end position="885"/>
    </location>
</feature>
<keyword evidence="4" id="KW-0156">Chromatin regulator</keyword>
<comment type="subunit">
    <text evidence="8">Component of the NuA4 histone acetyltransferase complex. Interacts with ARP4 and SWC4, and (via HSA domain) with TAF14 and TAF14B.</text>
</comment>
<comment type="function">
    <text evidence="7">Component of the NuA4 histone acetyltransferase complex which is involved in transcriptional activation of selected genes principally by acetylation of nucleosomal histone H4 and H2A.</text>
</comment>
<dbReference type="GO" id="GO:0005634">
    <property type="term" value="C:nucleus"/>
    <property type="evidence" value="ECO:0007669"/>
    <property type="project" value="UniProtKB-SubCell"/>
</dbReference>
<dbReference type="InterPro" id="IPR044798">
    <property type="entry name" value="EAF1A/B"/>
</dbReference>
<dbReference type="FunFam" id="1.10.10.60:FF:000578">
    <property type="entry name" value="Helicase/SANT-associated, DNA binding protein"/>
    <property type="match status" value="1"/>
</dbReference>
<feature type="domain" description="HSA" evidence="13">
    <location>
        <begin position="1296"/>
        <end position="1371"/>
    </location>
</feature>
<keyword evidence="5" id="KW-0238">DNA-binding</keyword>
<evidence type="ECO:0000256" key="9">
    <source>
        <dbReference type="PROSITE-ProRule" id="PRU00708"/>
    </source>
</evidence>
<feature type="compositionally biased region" description="Low complexity" evidence="11">
    <location>
        <begin position="2305"/>
        <end position="2330"/>
    </location>
</feature>
<feature type="region of interest" description="Disordered" evidence="11">
    <location>
        <begin position="1134"/>
        <end position="1154"/>
    </location>
</feature>
<dbReference type="GO" id="GO:0003677">
    <property type="term" value="F:DNA binding"/>
    <property type="evidence" value="ECO:0007669"/>
    <property type="project" value="UniProtKB-KW"/>
</dbReference>
<evidence type="ECO:0000256" key="10">
    <source>
        <dbReference type="SAM" id="Coils"/>
    </source>
</evidence>
<feature type="compositionally biased region" description="Polar residues" evidence="11">
    <location>
        <begin position="38"/>
        <end position="48"/>
    </location>
</feature>
<feature type="region of interest" description="Disordered" evidence="11">
    <location>
        <begin position="2028"/>
        <end position="2073"/>
    </location>
</feature>
<dbReference type="GO" id="GO:0048510">
    <property type="term" value="P:regulation of timing of transition from vegetative to reproductive phase"/>
    <property type="evidence" value="ECO:0007669"/>
    <property type="project" value="UniProtKB-ARBA"/>
</dbReference>
<feature type="compositionally biased region" description="Polar residues" evidence="11">
    <location>
        <begin position="2456"/>
        <end position="2467"/>
    </location>
</feature>
<feature type="region of interest" description="Disordered" evidence="11">
    <location>
        <begin position="1653"/>
        <end position="1683"/>
    </location>
</feature>
<feature type="compositionally biased region" description="Low complexity" evidence="11">
    <location>
        <begin position="2037"/>
        <end position="2063"/>
    </location>
</feature>
<dbReference type="EMBL" id="VDCV01000002">
    <property type="protein sequence ID" value="KAB5569749.1"/>
    <property type="molecule type" value="Genomic_DNA"/>
</dbReference>
<feature type="region of interest" description="Disordered" evidence="11">
    <location>
        <begin position="33"/>
        <end position="53"/>
    </location>
</feature>
<evidence type="ECO:0000256" key="7">
    <source>
        <dbReference type="ARBA" id="ARBA00057743"/>
    </source>
</evidence>
<dbReference type="Pfam" id="PF13921">
    <property type="entry name" value="Myb_DNA-bind_6"/>
    <property type="match status" value="1"/>
</dbReference>
<feature type="repeat" description="PPR" evidence="9">
    <location>
        <begin position="379"/>
        <end position="413"/>
    </location>
</feature>
<evidence type="ECO:0000256" key="6">
    <source>
        <dbReference type="ARBA" id="ARBA00023242"/>
    </source>
</evidence>
<evidence type="ECO:0000259" key="13">
    <source>
        <dbReference type="PROSITE" id="PS51204"/>
    </source>
</evidence>
<dbReference type="Proteomes" id="UP000326939">
    <property type="component" value="Chromosome 2"/>
</dbReference>
<feature type="compositionally biased region" description="Polar residues" evidence="11">
    <location>
        <begin position="2554"/>
        <end position="2573"/>
    </location>
</feature>
<feature type="region of interest" description="Disordered" evidence="11">
    <location>
        <begin position="2296"/>
        <end position="2401"/>
    </location>
</feature>
<evidence type="ECO:0000256" key="2">
    <source>
        <dbReference type="ARBA" id="ARBA00008913"/>
    </source>
</evidence>
<feature type="region of interest" description="Disordered" evidence="11">
    <location>
        <begin position="1736"/>
        <end position="1772"/>
    </location>
</feature>
<sequence length="2741" mass="301912">MASLSPSTNLFPQPFNRKLQTKLKVTPSCASRHETKFNFPSSSANNNVAIGRSERGEMMRREIEWEKLKKKEEKERKEEVNRKIASQKAISVILRREATKAVIEKKRGPTNSKKLLPQTVLEALHERITALRWASALEVFELLREQLWYRPYAGVYVKLIVMLGKCKQPDKALQLFQDMIDEGCAVNHESYTALLSAYGRSGLFDKALSILEEMKKTPDCQPDVHTYSILIKSCLQVFAFDKVQEVLSDMESLGIRPNTVTYNTLIDAYGKAKILLKASKQKVQVKNIASVFQDISVPSDGRRKAVIIEGLFPIVSSSLLHPLSQFCLQRFLCCHISQMEHDTCTPLWRCNSLFLLSKRFAEMEATLMEMLSQKDCEPDVWTMNSTIRAFGGSGQIEMMENCYEKFQSAGIEPNIKTFNILLDSYGKAGNYQKMSAVMEYMQRYHYSWTIVTYNVVIDAFGRAGDLKQMEYLFRLMRSERIKPSCVTLCSLVRAYREAGKPEKIRSVLRFIENSDITLDTVFFNCLVDAYGRLECFAEMKEVLELMEEKGCKPDKVTYRTMIKAYSIKGMTSYVKELRKRIGSVEMQSQKLMLTYQIALRETTEERTYKSFLKTSSRVGPDGKVCHSDDGLAPRSYEPIFSPYTTDLAPAGGAGLAVMERDAIRMRACGFKVSEKLLVCYFENTLALLYFPTSASAGYLRHLCYIDGRRSRLLATKVGMHGCGSGYALLVNAEVDSMGGVVDGGGGIATKTSPRRAAIEKAQVELRQEYDVREERRRELEFLEKGGNPLDFKFVNAASVSVQSTSLTDHHVEQFVTSEAKGSFPLIASPHGDSVESSGRPGAPPVCEPNSADNFDGENGLLEVERKRKHPSRRNNVTQSEQSSQMDGIHNAKESEDSAIFRPYARRNRSRPNRDSARSSSTDIIQSSVGHGSSLPTHGGARDVKGLVTETDDHKAQIITSISNPKSTTSNGDLFFQIDTSNTQSNTELDCVQAPKKVVNLPEDRLDVTESIVLRDKQHDQPSEADADKAPNDIAFRECDHIGGKEQVISGGPECPPCAESAKTENESGPALLNGFEKDGNEGQNGNAAMETKVFKSESSCTQNSLSLDANNGCDPCDNRRNDDTDEIVLKESSEFEGTRSLPSANIGNEKKETKSISVINDSSVHENYSGNDSTFKNEEEMRTTFHSQVKCINLEGVEQNDHVASEADIKAGNMLADSSNCNRENICPSGPQGSLDTSVQELPQPILSEKNSSAAPDPQSCLNTHLKVVDKSHEDSILEEARVIEAKRKRIVELSVASVHSDNRRRSHWDFVLEEMAWLANDVAQERLWKMTAAAQICRRIAFTSRLRVEEQNHHLKLKNIAYSLAKAVMQYWHSAKMYVSNNCQSVGSKNGQYELGMFVGNEFSVNNFGDIDKEQVACKELEKQNPAKNLAHSIHGYAVRFLKYNSSPSPSFQAEAPATPDRIADLGIVDTSWDDRLTEESLFYAVPPGALEMYRLSIESHIAQSEKTHGSMQEEVDTSMYETPAGNAETSLSTGSLFIEFVLSSQVHFQTSDFGYHDTTYDEEEGETSAYYMHGIFEGSKSAKHDQKKRKNLTKSPSARSYDLGTDSPYGHCTNMPQQNVLMGKRPASNINAGSIPTKRTRTASRQRLISPFTAGTSGVPLQAPVKTDASSGDTNSFQDDQSILHGGSQIQKSVEVESASHFERQLPYDYAETSAKLKKKKKAKHLGSAYEQGWQLDSTGHNEQRDSFKKRSESHHFDSNGTSGLYGQHAAKKPKITKQLLDNTFDNMVQMTGSIPSPAASQMSNMSNTNRFIKLIGGRERGRKNKSMKMSVGQPGSGSPWSLFEDQALVVLVHDMGPNWELISDAINSTVQFKCIFRKPKECKDRHKILMDKGAGDGADSAEDSGSSQSYPSTLPGIPKGSARQLFQHLQGPMQEDILKSHFEKIIIIGKKHHSKRSQNENQDPKQIAAAHNSHYIALSQACSNNLNGGVLSPLDLCDSNTSNPDALPVVYQGSHASNMAMPNQGAVASTLPTSGASSSLQGSSGMVLGNNSSSPSGPLNAPHRDGRYNVPRTSLPVDEQQRMQHYNQMLPSRNLQQSNLSVSGAVSGADRGVRSLSSGNGMGMMPGMNRSMPLPRSGFQGAPSSSMLNSGSMLSSNMVGMPSPVNMHTGSGQGNLMRPREALHMLRLGQNSEHQRQMMVPELQMQATQGNSQGISAFNGVPTAFANQTTTSPVQTYPVHPQQSNMLTNPHHLNLRGPNHTTGSQQQTYAVRLAKERKMQQLLQHQQFAASSALMPHAQHQSQLPISSSMQNSSQISPPSSQPVSLPAITPPSPMTPISMQQQQQKHNLTHHAVSRSPQSGSSGLTNQMGKQRQRQPQQFQQSGRHHPQQRQYSVSPQQAKLLKGMGRGNMVGHQNLPVDHSPLNGLTVPPGNNAVEKGEQIMHLMQGQGLYSGTGLSPIQSSKPLVPSQSPNHSQPQQKLYSSPTTPTSKPPQQMPSHLESSTQGQVQPLTSGQTLATTHQNTPVMVPSHQHLQQHPQPHQKQVSQPQPTVQRMLQQSCQLNSDLPTKPQTEKGHADKQTSNISQTGSGTSTGMPLACNDTSNVAPVVSSVSETQWKSSEPPLHDSGIENSVSQVDPIGSSPLTSAAGSEPVVPVGQASVLKQLSGGLPLHCHNVPEAVSTSGVGFACPDDSCVQILLVKKSLRAIFSFRFIGLSGGNLVNYHHRFGKMETDIEEVS</sequence>
<name>A0A5N5NR92_9ROSI</name>
<dbReference type="PROSITE" id="PS51204">
    <property type="entry name" value="HSA"/>
    <property type="match status" value="1"/>
</dbReference>
<evidence type="ECO:0000256" key="5">
    <source>
        <dbReference type="ARBA" id="ARBA00023125"/>
    </source>
</evidence>
<feature type="compositionally biased region" description="Low complexity" evidence="11">
    <location>
        <begin position="2471"/>
        <end position="2492"/>
    </location>
</feature>
<dbReference type="InterPro" id="IPR002885">
    <property type="entry name" value="PPR_rpt"/>
</dbReference>
<evidence type="ECO:0000256" key="1">
    <source>
        <dbReference type="ARBA" id="ARBA00004123"/>
    </source>
</evidence>
<dbReference type="GO" id="GO:0035267">
    <property type="term" value="C:NuA4 histone acetyltransferase complex"/>
    <property type="evidence" value="ECO:0007669"/>
    <property type="project" value="InterPro"/>
</dbReference>
<feature type="compositionally biased region" description="Low complexity" evidence="11">
    <location>
        <begin position="2533"/>
        <end position="2553"/>
    </location>
</feature>
<comment type="subcellular location">
    <subcellularLocation>
        <location evidence="1">Nucleus</location>
    </subcellularLocation>
</comment>
<reference evidence="15" key="1">
    <citation type="journal article" date="2019" name="Gigascience">
        <title>De novo genome assembly of the endangered Acer yangbiense, a plant species with extremely small populations endemic to Yunnan Province, China.</title>
        <authorList>
            <person name="Yang J."/>
            <person name="Wariss H.M."/>
            <person name="Tao L."/>
            <person name="Zhang R."/>
            <person name="Yun Q."/>
            <person name="Hollingsworth P."/>
            <person name="Dao Z."/>
            <person name="Luo G."/>
            <person name="Guo H."/>
            <person name="Ma Y."/>
            <person name="Sun W."/>
        </authorList>
    </citation>
    <scope>NUCLEOTIDE SEQUENCE [LARGE SCALE GENOMIC DNA]</scope>
    <source>
        <strain evidence="15">cv. br00</strain>
    </source>
</reference>
<feature type="compositionally biased region" description="Polar residues" evidence="11">
    <location>
        <begin position="2503"/>
        <end position="2512"/>
    </location>
</feature>
<keyword evidence="3" id="KW-0677">Repeat</keyword>
<feature type="region of interest" description="Disordered" evidence="11">
    <location>
        <begin position="825"/>
        <end position="942"/>
    </location>
</feature>
<dbReference type="InterPro" id="IPR014012">
    <property type="entry name" value="HSA_dom"/>
</dbReference>
<feature type="region of interest" description="Disordered" evidence="11">
    <location>
        <begin position="2456"/>
        <end position="2512"/>
    </location>
</feature>
<evidence type="ECO:0000259" key="12">
    <source>
        <dbReference type="PROSITE" id="PS50090"/>
    </source>
</evidence>
<dbReference type="CDD" id="cd00167">
    <property type="entry name" value="SANT"/>
    <property type="match status" value="1"/>
</dbReference>
<dbReference type="PROSITE" id="PS50090">
    <property type="entry name" value="MYB_LIKE"/>
    <property type="match status" value="1"/>
</dbReference>
<feature type="repeat" description="PPR" evidence="9">
    <location>
        <begin position="414"/>
        <end position="448"/>
    </location>
</feature>